<dbReference type="InterPro" id="IPR051398">
    <property type="entry name" value="Polysacch_Deacetylase"/>
</dbReference>
<dbReference type="EMBL" id="LRDC01000001">
    <property type="protein sequence ID" value="KVX03048.1"/>
    <property type="molecule type" value="Genomic_DNA"/>
</dbReference>
<name>A0A106C2H5_SHEFR</name>
<dbReference type="InterPro" id="IPR011330">
    <property type="entry name" value="Glyco_hydro/deAcase_b/a-brl"/>
</dbReference>
<dbReference type="SUPFAM" id="SSF88713">
    <property type="entry name" value="Glycoside hydrolase/deacetylase"/>
    <property type="match status" value="1"/>
</dbReference>
<dbReference type="Gene3D" id="3.20.20.370">
    <property type="entry name" value="Glycoside hydrolase/deacetylase"/>
    <property type="match status" value="1"/>
</dbReference>
<protein>
    <recommendedName>
        <fullName evidence="2">NodB homology domain-containing protein</fullName>
    </recommendedName>
</protein>
<comment type="caution">
    <text evidence="3">The sequence shown here is derived from an EMBL/GenBank/DDBJ whole genome shotgun (WGS) entry which is preliminary data.</text>
</comment>
<evidence type="ECO:0000259" key="2">
    <source>
        <dbReference type="Pfam" id="PF01522"/>
    </source>
</evidence>
<keyword evidence="1" id="KW-0732">Signal</keyword>
<dbReference type="GO" id="GO:0016810">
    <property type="term" value="F:hydrolase activity, acting on carbon-nitrogen (but not peptide) bonds"/>
    <property type="evidence" value="ECO:0007669"/>
    <property type="project" value="InterPro"/>
</dbReference>
<evidence type="ECO:0000313" key="3">
    <source>
        <dbReference type="EMBL" id="KVX03048.1"/>
    </source>
</evidence>
<sequence length="229" mass="26579">MTISLELLNQKLEQLSNHVYESNKASNSNKKILVTFDDGHKDVLKALPILNKFPNIQPILFITGKQLRGDVQPYPLTALYTWCATHNKNPNDLKDELGFDRNFLKLQPEEHQRALLSKAGIDLNPRFEQMVNLTDLDTLTKNNWFIGYHGSQHCDLRIHQPHELKPLFIRDYNQLMELGYTPWFAWPEGRWNNSLVLMAKSVGFNVQFGLRGEKGINNDPTVIKRDIWK</sequence>
<feature type="domain" description="NodB homology" evidence="2">
    <location>
        <begin position="26"/>
        <end position="205"/>
    </location>
</feature>
<dbReference type="GO" id="GO:0005975">
    <property type="term" value="P:carbohydrate metabolic process"/>
    <property type="evidence" value="ECO:0007669"/>
    <property type="project" value="InterPro"/>
</dbReference>
<proteinExistence type="predicted"/>
<evidence type="ECO:0000313" key="4">
    <source>
        <dbReference type="Proteomes" id="UP000055702"/>
    </source>
</evidence>
<dbReference type="Proteomes" id="UP000055702">
    <property type="component" value="Unassembled WGS sequence"/>
</dbReference>
<dbReference type="Pfam" id="PF01522">
    <property type="entry name" value="Polysacc_deac_1"/>
    <property type="match status" value="1"/>
</dbReference>
<evidence type="ECO:0000256" key="1">
    <source>
        <dbReference type="ARBA" id="ARBA00022729"/>
    </source>
</evidence>
<dbReference type="PANTHER" id="PTHR34216:SF7">
    <property type="entry name" value="POLY-BETA-1,6-N-ACETYL-D-GLUCOSAMINE N-DEACETYLASE"/>
    <property type="match status" value="1"/>
</dbReference>
<dbReference type="InterPro" id="IPR002509">
    <property type="entry name" value="NODB_dom"/>
</dbReference>
<gene>
    <name evidence="3" type="ORF">AWJ07_00255</name>
</gene>
<reference evidence="3 4" key="1">
    <citation type="submission" date="2016-01" db="EMBL/GenBank/DDBJ databases">
        <title>Draft genome of the antarctic isolate Shewanella frigidimarina Ag06-30.</title>
        <authorList>
            <person name="Parmeciano Di Noto G."/>
            <person name="Vazquez S."/>
            <person name="Mac Cormack W."/>
            <person name="Iriarte A."/>
            <person name="Quiroga C."/>
        </authorList>
    </citation>
    <scope>NUCLEOTIDE SEQUENCE [LARGE SCALE GENOMIC DNA]</scope>
    <source>
        <strain evidence="3 4">Ag06-30</strain>
    </source>
</reference>
<dbReference type="AlphaFoldDB" id="A0A106C2H5"/>
<accession>A0A106C2H5</accession>
<organism evidence="3">
    <name type="scientific">Shewanella frigidimarina</name>
    <dbReference type="NCBI Taxonomy" id="56812"/>
    <lineage>
        <taxon>Bacteria</taxon>
        <taxon>Pseudomonadati</taxon>
        <taxon>Pseudomonadota</taxon>
        <taxon>Gammaproteobacteria</taxon>
        <taxon>Alteromonadales</taxon>
        <taxon>Shewanellaceae</taxon>
        <taxon>Shewanella</taxon>
    </lineage>
</organism>
<dbReference type="PANTHER" id="PTHR34216">
    <property type="match status" value="1"/>
</dbReference>